<dbReference type="SUPFAM" id="SSF49785">
    <property type="entry name" value="Galactose-binding domain-like"/>
    <property type="match status" value="1"/>
</dbReference>
<dbReference type="EMBL" id="JAGEMK010000006">
    <property type="protein sequence ID" value="MBO1752590.1"/>
    <property type="molecule type" value="Genomic_DNA"/>
</dbReference>
<keyword evidence="4" id="KW-0326">Glycosidase</keyword>
<dbReference type="FunFam" id="3.20.20.80:FF:000050">
    <property type="entry name" value="Beta-mannosidase B"/>
    <property type="match status" value="1"/>
</dbReference>
<dbReference type="InterPro" id="IPR050887">
    <property type="entry name" value="Beta-mannosidase_GH2"/>
</dbReference>
<comment type="caution">
    <text evidence="7">The sequence shown here is derived from an EMBL/GenBank/DDBJ whole genome shotgun (WGS) entry which is preliminary data.</text>
</comment>
<dbReference type="Gene3D" id="2.60.120.260">
    <property type="entry name" value="Galactose-binding domain-like"/>
    <property type="match status" value="1"/>
</dbReference>
<evidence type="ECO:0000256" key="3">
    <source>
        <dbReference type="ARBA" id="ARBA00022801"/>
    </source>
</evidence>
<evidence type="ECO:0000256" key="2">
    <source>
        <dbReference type="ARBA" id="ARBA00012754"/>
    </source>
</evidence>
<dbReference type="InterPro" id="IPR054593">
    <property type="entry name" value="Beta-mannosidase-like_N2"/>
</dbReference>
<dbReference type="InterPro" id="IPR008979">
    <property type="entry name" value="Galactose-bd-like_sf"/>
</dbReference>
<proteinExistence type="predicted"/>
<reference evidence="7" key="1">
    <citation type="submission" date="2021-03" db="EMBL/GenBank/DDBJ databases">
        <title>Actinotalea soli sp. nov., isolated from soil.</title>
        <authorList>
            <person name="Ping W."/>
            <person name="Zhang J."/>
        </authorList>
    </citation>
    <scope>NUCLEOTIDE SEQUENCE</scope>
    <source>
        <strain evidence="7">BY-33</strain>
    </source>
</reference>
<dbReference type="Proteomes" id="UP000664209">
    <property type="component" value="Unassembled WGS sequence"/>
</dbReference>
<comment type="catalytic activity">
    <reaction evidence="1">
        <text>Hydrolysis of terminal, non-reducing beta-D-mannose residues in beta-D-mannosides.</text>
        <dbReference type="EC" id="3.2.1.25"/>
    </reaction>
</comment>
<name>A0A939RVP0_9CELL</name>
<dbReference type="PANTHER" id="PTHR43730">
    <property type="entry name" value="BETA-MANNOSIDASE"/>
    <property type="match status" value="1"/>
</dbReference>
<feature type="domain" description="Beta-mannosidase-like galactose-binding" evidence="6">
    <location>
        <begin position="47"/>
        <end position="200"/>
    </location>
</feature>
<keyword evidence="3" id="KW-0378">Hydrolase</keyword>
<dbReference type="PANTHER" id="PTHR43730:SF1">
    <property type="entry name" value="BETA-MANNOSIDASE"/>
    <property type="match status" value="1"/>
</dbReference>
<dbReference type="AlphaFoldDB" id="A0A939RVP0"/>
<dbReference type="GO" id="GO:0006516">
    <property type="term" value="P:glycoprotein catabolic process"/>
    <property type="evidence" value="ECO:0007669"/>
    <property type="project" value="TreeGrafter"/>
</dbReference>
<dbReference type="Gene3D" id="3.20.20.80">
    <property type="entry name" value="Glycosidases"/>
    <property type="match status" value="1"/>
</dbReference>
<evidence type="ECO:0000313" key="7">
    <source>
        <dbReference type="EMBL" id="MBO1752590.1"/>
    </source>
</evidence>
<accession>A0A939RVP0</accession>
<dbReference type="SUPFAM" id="SSF51445">
    <property type="entry name" value="(Trans)glycosidases"/>
    <property type="match status" value="1"/>
</dbReference>
<protein>
    <recommendedName>
        <fullName evidence="2">beta-mannosidase</fullName>
        <ecNumber evidence="2">3.2.1.25</ecNumber>
    </recommendedName>
</protein>
<gene>
    <name evidence="7" type="ORF">J4G33_12325</name>
</gene>
<feature type="region of interest" description="Disordered" evidence="5">
    <location>
        <begin position="487"/>
        <end position="509"/>
    </location>
</feature>
<dbReference type="GO" id="GO:0004567">
    <property type="term" value="F:beta-mannosidase activity"/>
    <property type="evidence" value="ECO:0007669"/>
    <property type="project" value="UniProtKB-EC"/>
</dbReference>
<organism evidence="7 8">
    <name type="scientific">Actinotalea soli</name>
    <dbReference type="NCBI Taxonomy" id="2819234"/>
    <lineage>
        <taxon>Bacteria</taxon>
        <taxon>Bacillati</taxon>
        <taxon>Actinomycetota</taxon>
        <taxon>Actinomycetes</taxon>
        <taxon>Micrococcales</taxon>
        <taxon>Cellulomonadaceae</taxon>
        <taxon>Actinotalea</taxon>
    </lineage>
</organism>
<sequence>MTHHPTVLDTAAGQAVRREDLTSWRLRLGSERSAAPPKVLDRLVAGFEVQVPESVLACLVRHGVLDDVTVDGTEEDVAWAADCSWSYRTAVQRHGDDAHVRLILEGVDTVATVRVDGQEVLRTDDMFHRWVVDLGVDDSAGVWEVEVLVHPVLPVARAAEAQRPLPRADIYELPYNQVRKMACSFGWDWGPVTVTAGLWRPVVVERSLAGRLDRVLLSPGWDGQALLRGSVRADGAVARARLRVSTVGADPAVLAEVIAEVVDGEASFDAVVPGAERWDVVGHGVQVLHEVEVEAVTADGAVLDREVRRVGFRDAELRQEPDAHGRSFEMLVNGQRVWARGFNWIPADVAPERLARRHVRALVEDAVAAGATMLRVWGGGVVESEDFYDACDELGVLVWQDFSFACAAYPEDDQQVERVRREVADAVRRVGHRASLVLWCGCNENLWGHEDWGWKEALGDGPWGARLYHDVIPAVLSRLDPDRAYVPGSPFSPASGAHPNDPTQGPTHHWDTWNEVDYAAFEGKSSRFAAEFGWQAPASWPTLVDALGGEPTGASDPRLARLQKAYRGMQSLARGVAEHLPHLPEDGRGWYLATQLVQARAVRASIGRFRSVHETCSGALWWQLDDCWPALSWSVVDVAGRRKLGWWACAEVMAARTVLPTADGVVDGLTLVNDLPGQWSARGSLRVLTEGGEVLLTEELETVVPPDGHAVLRPSELPAGADVVVVDLDGRRAARWLTADGGLTHAPARVCVRLGAVEAGRAVIEVEAVDLVRDLVLLAETAPQLRESRVDRQLVLLLPGERVVFTVTGPGVAELAPDAWPELLGAGVELTVLPGAES</sequence>
<evidence type="ECO:0000256" key="4">
    <source>
        <dbReference type="ARBA" id="ARBA00023295"/>
    </source>
</evidence>
<dbReference type="InterPro" id="IPR036156">
    <property type="entry name" value="Beta-gal/glucu_dom_sf"/>
</dbReference>
<evidence type="ECO:0000256" key="1">
    <source>
        <dbReference type="ARBA" id="ARBA00000829"/>
    </source>
</evidence>
<evidence type="ECO:0000256" key="5">
    <source>
        <dbReference type="SAM" id="MobiDB-lite"/>
    </source>
</evidence>
<dbReference type="Pfam" id="PF22666">
    <property type="entry name" value="Glyco_hydro_2_N2"/>
    <property type="match status" value="1"/>
</dbReference>
<evidence type="ECO:0000259" key="6">
    <source>
        <dbReference type="Pfam" id="PF22666"/>
    </source>
</evidence>
<evidence type="ECO:0000313" key="8">
    <source>
        <dbReference type="Proteomes" id="UP000664209"/>
    </source>
</evidence>
<keyword evidence="8" id="KW-1185">Reference proteome</keyword>
<dbReference type="InterPro" id="IPR017853">
    <property type="entry name" value="GH"/>
</dbReference>
<dbReference type="EC" id="3.2.1.25" evidence="2"/>
<dbReference type="RefSeq" id="WP_208056267.1">
    <property type="nucleotide sequence ID" value="NZ_JAGEMK010000006.1"/>
</dbReference>
<dbReference type="SUPFAM" id="SSF49303">
    <property type="entry name" value="beta-Galactosidase/glucuronidase domain"/>
    <property type="match status" value="1"/>
</dbReference>